<keyword evidence="3" id="KW-0238">DNA-binding</keyword>
<feature type="domain" description="Integrase DNA-binding" evidence="2">
    <location>
        <begin position="25"/>
        <end position="96"/>
    </location>
</feature>
<dbReference type="GO" id="GO:0003677">
    <property type="term" value="F:DNA binding"/>
    <property type="evidence" value="ECO:0007669"/>
    <property type="project" value="UniProtKB-KW"/>
</dbReference>
<dbReference type="RefSeq" id="WP_379917212.1">
    <property type="nucleotide sequence ID" value="NZ_JBHUDD010000141.1"/>
</dbReference>
<protein>
    <submittedName>
        <fullName evidence="3">Arm DNA-binding domain-containing protein</fullName>
    </submittedName>
</protein>
<organism evidence="3 4">
    <name type="scientific">Lacimonas salitolerans</name>
    <dbReference type="NCBI Taxonomy" id="1323750"/>
    <lineage>
        <taxon>Bacteria</taxon>
        <taxon>Pseudomonadati</taxon>
        <taxon>Pseudomonadota</taxon>
        <taxon>Alphaproteobacteria</taxon>
        <taxon>Rhodobacterales</taxon>
        <taxon>Paracoccaceae</taxon>
        <taxon>Lacimonas</taxon>
    </lineage>
</organism>
<accession>A0ABW4EKU4</accession>
<evidence type="ECO:0000313" key="4">
    <source>
        <dbReference type="Proteomes" id="UP001597186"/>
    </source>
</evidence>
<dbReference type="Gene3D" id="3.30.160.390">
    <property type="entry name" value="Integrase, DNA-binding domain"/>
    <property type="match status" value="1"/>
</dbReference>
<evidence type="ECO:0000259" key="2">
    <source>
        <dbReference type="Pfam" id="PF13356"/>
    </source>
</evidence>
<feature type="region of interest" description="Disordered" evidence="1">
    <location>
        <begin position="114"/>
        <end position="222"/>
    </location>
</feature>
<sequence>MLEDDKPVSQEPRSRPVNAKFARRQPRDDTWRVGVFLRVRGNGEQIWVQHIRVDGQPRKVVLGNFPDLSMSDARRAAAENQHLVDSGGDLVAKQRQDNTRAIRARLDSLAERIKSGGSASTDQTDTPQPATAPVKRAPKAQRNKTALRTPDVVAKRRKRAQAKPTPTTTQKEPNHLTGTAQDTTPAPKPKPTPQKPRMSEAVNASASKPPPQAKQDTAPKSEAQHLLDEARRIGPNVLALIEHILTEDPKSVIGLRRCEGILALKHTSDNYLDEACAQAFDAGDISLTGVMSRVQTEHSQDMDKTDSDPSDMAHANIRGANYFY</sequence>
<dbReference type="Proteomes" id="UP001597186">
    <property type="component" value="Unassembled WGS sequence"/>
</dbReference>
<dbReference type="EMBL" id="JBHUDD010000141">
    <property type="protein sequence ID" value="MFD1510744.1"/>
    <property type="molecule type" value="Genomic_DNA"/>
</dbReference>
<evidence type="ECO:0000313" key="3">
    <source>
        <dbReference type="EMBL" id="MFD1510744.1"/>
    </source>
</evidence>
<comment type="caution">
    <text evidence="3">The sequence shown here is derived from an EMBL/GenBank/DDBJ whole genome shotgun (WGS) entry which is preliminary data.</text>
</comment>
<keyword evidence="4" id="KW-1185">Reference proteome</keyword>
<gene>
    <name evidence="3" type="ORF">ACFTOW_15265</name>
</gene>
<feature type="compositionally biased region" description="Polar residues" evidence="1">
    <location>
        <begin position="117"/>
        <end position="129"/>
    </location>
</feature>
<dbReference type="InterPro" id="IPR038488">
    <property type="entry name" value="Integrase_DNA-bd_sf"/>
</dbReference>
<evidence type="ECO:0000256" key="1">
    <source>
        <dbReference type="SAM" id="MobiDB-lite"/>
    </source>
</evidence>
<name>A0ABW4EKU4_9RHOB</name>
<feature type="compositionally biased region" description="Basic and acidic residues" evidence="1">
    <location>
        <begin position="1"/>
        <end position="14"/>
    </location>
</feature>
<feature type="region of interest" description="Disordered" evidence="1">
    <location>
        <begin position="1"/>
        <end position="24"/>
    </location>
</feature>
<dbReference type="Pfam" id="PF13356">
    <property type="entry name" value="Arm-DNA-bind_3"/>
    <property type="match status" value="1"/>
</dbReference>
<dbReference type="InterPro" id="IPR025166">
    <property type="entry name" value="Integrase_DNA_bind_dom"/>
</dbReference>
<reference evidence="4" key="1">
    <citation type="journal article" date="2019" name="Int. J. Syst. Evol. Microbiol.">
        <title>The Global Catalogue of Microorganisms (GCM) 10K type strain sequencing project: providing services to taxonomists for standard genome sequencing and annotation.</title>
        <authorList>
            <consortium name="The Broad Institute Genomics Platform"/>
            <consortium name="The Broad Institute Genome Sequencing Center for Infectious Disease"/>
            <person name="Wu L."/>
            <person name="Ma J."/>
        </authorList>
    </citation>
    <scope>NUCLEOTIDE SEQUENCE [LARGE SCALE GENOMIC DNA]</scope>
    <source>
        <strain evidence="4">CGMCC 1.12477</strain>
    </source>
</reference>
<proteinExistence type="predicted"/>